<evidence type="ECO:0000313" key="3">
    <source>
        <dbReference type="Proteomes" id="UP000008370"/>
    </source>
</evidence>
<dbReference type="EMBL" id="JH931044">
    <property type="protein sequence ID" value="EKM48447.1"/>
    <property type="molecule type" value="Genomic_DNA"/>
</dbReference>
<gene>
    <name evidence="2" type="ORF">PHACADRAFT_202803</name>
</gene>
<dbReference type="GeneID" id="18911989"/>
<proteinExistence type="predicted"/>
<feature type="region of interest" description="Disordered" evidence="1">
    <location>
        <begin position="1"/>
        <end position="29"/>
    </location>
</feature>
<dbReference type="RefSeq" id="XP_007403001.1">
    <property type="nucleotide sequence ID" value="XM_007402939.1"/>
</dbReference>
<reference evidence="2 3" key="1">
    <citation type="journal article" date="2012" name="BMC Genomics">
        <title>Comparative genomics of the white-rot fungi, Phanerochaete carnosa and P. chrysosporium, to elucidate the genetic basis of the distinct wood types they colonize.</title>
        <authorList>
            <person name="Suzuki H."/>
            <person name="MacDonald J."/>
            <person name="Syed K."/>
            <person name="Salamov A."/>
            <person name="Hori C."/>
            <person name="Aerts A."/>
            <person name="Henrissat B."/>
            <person name="Wiebenga A."/>
            <person name="vanKuyk P.A."/>
            <person name="Barry K."/>
            <person name="Lindquist E."/>
            <person name="LaButti K."/>
            <person name="Lapidus A."/>
            <person name="Lucas S."/>
            <person name="Coutinho P."/>
            <person name="Gong Y."/>
            <person name="Samejima M."/>
            <person name="Mahadevan R."/>
            <person name="Abou-Zaid M."/>
            <person name="de Vries R.P."/>
            <person name="Igarashi K."/>
            <person name="Yadav J.S."/>
            <person name="Grigoriev I.V."/>
            <person name="Master E.R."/>
        </authorList>
    </citation>
    <scope>NUCLEOTIDE SEQUENCE [LARGE SCALE GENOMIC DNA]</scope>
    <source>
        <strain evidence="2 3">HHB-10118-sp</strain>
    </source>
</reference>
<dbReference type="Proteomes" id="UP000008370">
    <property type="component" value="Unassembled WGS sequence"/>
</dbReference>
<name>K5WE56_PHACS</name>
<dbReference type="OrthoDB" id="5582146at2759"/>
<protein>
    <submittedName>
        <fullName evidence="2">Uncharacterized protein</fullName>
    </submittedName>
</protein>
<dbReference type="HOGENOM" id="CLU_2197861_0_0_1"/>
<organism evidence="2 3">
    <name type="scientific">Phanerochaete carnosa (strain HHB-10118-sp)</name>
    <name type="common">White-rot fungus</name>
    <name type="synonym">Peniophora carnosa</name>
    <dbReference type="NCBI Taxonomy" id="650164"/>
    <lineage>
        <taxon>Eukaryota</taxon>
        <taxon>Fungi</taxon>
        <taxon>Dikarya</taxon>
        <taxon>Basidiomycota</taxon>
        <taxon>Agaricomycotina</taxon>
        <taxon>Agaricomycetes</taxon>
        <taxon>Polyporales</taxon>
        <taxon>Phanerochaetaceae</taxon>
        <taxon>Phanerochaete</taxon>
    </lineage>
</organism>
<dbReference type="KEGG" id="pco:PHACADRAFT_202803"/>
<dbReference type="InParanoid" id="K5WE56"/>
<keyword evidence="3" id="KW-1185">Reference proteome</keyword>
<dbReference type="AlphaFoldDB" id="K5WE56"/>
<sequence length="124" mass="13485">MRSVEVRVEGPDVDAGADHASLRRAHDGPLHAPRTVAFTSRDSFAPSSLMAPLPAPEVWDVSEIDVGRVFPHEVSYRLHVRAGPDDEILGSVMHPAVRDQPAPELAAPERWTVKQIIVGILADV</sequence>
<evidence type="ECO:0000313" key="2">
    <source>
        <dbReference type="EMBL" id="EKM48447.1"/>
    </source>
</evidence>
<accession>K5WE56</accession>
<evidence type="ECO:0000256" key="1">
    <source>
        <dbReference type="SAM" id="MobiDB-lite"/>
    </source>
</evidence>